<keyword evidence="5" id="KW-0560">Oxidoreductase</keyword>
<name>A0ABR0EX84_ZASCE</name>
<dbReference type="Proteomes" id="UP001305779">
    <property type="component" value="Unassembled WGS sequence"/>
</dbReference>
<keyword evidence="3" id="KW-0285">Flavoprotein</keyword>
<dbReference type="InterPro" id="IPR006076">
    <property type="entry name" value="FAD-dep_OxRdtase"/>
</dbReference>
<proteinExistence type="inferred from homology"/>
<dbReference type="InterPro" id="IPR036188">
    <property type="entry name" value="FAD/NAD-bd_sf"/>
</dbReference>
<dbReference type="Pfam" id="PF01266">
    <property type="entry name" value="DAO"/>
    <property type="match status" value="1"/>
</dbReference>
<evidence type="ECO:0000256" key="5">
    <source>
        <dbReference type="ARBA" id="ARBA00023002"/>
    </source>
</evidence>
<comment type="caution">
    <text evidence="7">The sequence shown here is derived from an EMBL/GenBank/DDBJ whole genome shotgun (WGS) entry which is preliminary data.</text>
</comment>
<dbReference type="PANTHER" id="PTHR10961:SF45">
    <property type="entry name" value="FAD DEPENDENT OXIDOREDUCTASE DOMAIN-CONTAINING PROTEIN-RELATED"/>
    <property type="match status" value="1"/>
</dbReference>
<evidence type="ECO:0000313" key="8">
    <source>
        <dbReference type="Proteomes" id="UP001305779"/>
    </source>
</evidence>
<dbReference type="PANTHER" id="PTHR10961">
    <property type="entry name" value="PEROXISOMAL SARCOSINE OXIDASE"/>
    <property type="match status" value="1"/>
</dbReference>
<dbReference type="Gene3D" id="3.50.50.60">
    <property type="entry name" value="FAD/NAD(P)-binding domain"/>
    <property type="match status" value="1"/>
</dbReference>
<dbReference type="EMBL" id="JAXOVC010000002">
    <property type="protein sequence ID" value="KAK4506254.1"/>
    <property type="molecule type" value="Genomic_DNA"/>
</dbReference>
<sequence>MPSKDSNIIVVGAGVFGLTLALELKQRGYQHITILDRHAPPVPDGSSVDISRVVRADYADPIYMKMGMEAEAAWQQEYSQFYRSSGILITAQTNEHPYITQTRSLLENQGAEMTVYEGSSDLGKLAFRGSLNSLSGYSRPAGGWVDAKGSIGRLAQKCADAGVYFVTGASGVVRSFDIKRDQVKGVILGSGEVVPADQVILATGAWTTQLVDLSSSAIGTCHPVGFIQLTSAEVDEMKHLPIAINLTTGFFVFPPTQDTHLLKFARHGYGFESRRPGPCANKVSSPKIEGNGAAVDFLPADAEVALRDGLRLFHSPSIAERQFVKKRLCWYTDTPKGDFIVDHHSTLGNLFLATGGSGQ</sequence>
<organism evidence="7 8">
    <name type="scientific">Zasmidium cellare</name>
    <name type="common">Wine cellar mold</name>
    <name type="synonym">Racodium cellare</name>
    <dbReference type="NCBI Taxonomy" id="395010"/>
    <lineage>
        <taxon>Eukaryota</taxon>
        <taxon>Fungi</taxon>
        <taxon>Dikarya</taxon>
        <taxon>Ascomycota</taxon>
        <taxon>Pezizomycotina</taxon>
        <taxon>Dothideomycetes</taxon>
        <taxon>Dothideomycetidae</taxon>
        <taxon>Mycosphaerellales</taxon>
        <taxon>Mycosphaerellaceae</taxon>
        <taxon>Zasmidium</taxon>
    </lineage>
</organism>
<dbReference type="SUPFAM" id="SSF51905">
    <property type="entry name" value="FAD/NAD(P)-binding domain"/>
    <property type="match status" value="1"/>
</dbReference>
<dbReference type="Gene3D" id="3.30.9.10">
    <property type="entry name" value="D-Amino Acid Oxidase, subunit A, domain 2"/>
    <property type="match status" value="1"/>
</dbReference>
<dbReference type="InterPro" id="IPR045170">
    <property type="entry name" value="MTOX"/>
</dbReference>
<protein>
    <recommendedName>
        <fullName evidence="6">FAD dependent oxidoreductase domain-containing protein</fullName>
    </recommendedName>
</protein>
<evidence type="ECO:0000256" key="2">
    <source>
        <dbReference type="ARBA" id="ARBA00010989"/>
    </source>
</evidence>
<comment type="cofactor">
    <cofactor evidence="1">
        <name>FAD</name>
        <dbReference type="ChEBI" id="CHEBI:57692"/>
    </cofactor>
</comment>
<comment type="similarity">
    <text evidence="2">Belongs to the MSOX/MTOX family.</text>
</comment>
<reference evidence="7 8" key="1">
    <citation type="journal article" date="2023" name="G3 (Bethesda)">
        <title>A chromosome-level genome assembly of Zasmidium syzygii isolated from banana leaves.</title>
        <authorList>
            <person name="van Westerhoven A.C."/>
            <person name="Mehrabi R."/>
            <person name="Talebi R."/>
            <person name="Steentjes M.B.F."/>
            <person name="Corcolon B."/>
            <person name="Chong P.A."/>
            <person name="Kema G.H.J."/>
            <person name="Seidl M.F."/>
        </authorList>
    </citation>
    <scope>NUCLEOTIDE SEQUENCE [LARGE SCALE GENOMIC DNA]</scope>
    <source>
        <strain evidence="7 8">P124</strain>
    </source>
</reference>
<evidence type="ECO:0000313" key="7">
    <source>
        <dbReference type="EMBL" id="KAK4506254.1"/>
    </source>
</evidence>
<evidence type="ECO:0000259" key="6">
    <source>
        <dbReference type="Pfam" id="PF01266"/>
    </source>
</evidence>
<keyword evidence="8" id="KW-1185">Reference proteome</keyword>
<keyword evidence="4" id="KW-0274">FAD</keyword>
<gene>
    <name evidence="7" type="ORF">PRZ48_004219</name>
</gene>
<evidence type="ECO:0000256" key="4">
    <source>
        <dbReference type="ARBA" id="ARBA00022827"/>
    </source>
</evidence>
<feature type="domain" description="FAD dependent oxidoreductase" evidence="6">
    <location>
        <begin position="8"/>
        <end position="358"/>
    </location>
</feature>
<accession>A0ABR0EX84</accession>
<evidence type="ECO:0000256" key="3">
    <source>
        <dbReference type="ARBA" id="ARBA00022630"/>
    </source>
</evidence>
<evidence type="ECO:0000256" key="1">
    <source>
        <dbReference type="ARBA" id="ARBA00001974"/>
    </source>
</evidence>